<accession>A0A6V7XQE1</accession>
<feature type="signal peptide" evidence="2">
    <location>
        <begin position="1"/>
        <end position="22"/>
    </location>
</feature>
<name>A0A6V7XQE1_MELEN</name>
<protein>
    <submittedName>
        <fullName evidence="3">Uncharacterized protein</fullName>
    </submittedName>
</protein>
<evidence type="ECO:0000256" key="1">
    <source>
        <dbReference type="SAM" id="MobiDB-lite"/>
    </source>
</evidence>
<feature type="compositionally biased region" description="Basic and acidic residues" evidence="1">
    <location>
        <begin position="113"/>
        <end position="138"/>
    </location>
</feature>
<organism evidence="3 4">
    <name type="scientific">Meloidogyne enterolobii</name>
    <name type="common">Root-knot nematode worm</name>
    <name type="synonym">Meloidogyne mayaguensis</name>
    <dbReference type="NCBI Taxonomy" id="390850"/>
    <lineage>
        <taxon>Eukaryota</taxon>
        <taxon>Metazoa</taxon>
        <taxon>Ecdysozoa</taxon>
        <taxon>Nematoda</taxon>
        <taxon>Chromadorea</taxon>
        <taxon>Rhabditida</taxon>
        <taxon>Tylenchina</taxon>
        <taxon>Tylenchomorpha</taxon>
        <taxon>Tylenchoidea</taxon>
        <taxon>Meloidogynidae</taxon>
        <taxon>Meloidogyninae</taxon>
        <taxon>Meloidogyne</taxon>
    </lineage>
</organism>
<feature type="compositionally biased region" description="Basic and acidic residues" evidence="1">
    <location>
        <begin position="62"/>
        <end position="104"/>
    </location>
</feature>
<dbReference type="AlphaFoldDB" id="A0A6V7XQE1"/>
<feature type="chain" id="PRO_5028368821" evidence="2">
    <location>
        <begin position="23"/>
        <end position="232"/>
    </location>
</feature>
<evidence type="ECO:0000256" key="2">
    <source>
        <dbReference type="SAM" id="SignalP"/>
    </source>
</evidence>
<sequence>MKSVNILFFLIFNSILWSLINSVKNNKNQNDLTRVEEISKDLTEILNDGAESSAVSQIQKYKETIKPKHNIPKKEKTGNDEGEKGLKRKKYDNDYYQRNKEKICRRQRNYNIKNKEKRSQISKKYYQENKKRLNERSREYKRKYRLRKKIEKESQQNDIGVSYLQKDTPIQSSHREEGPPSVNPQNNCCENEQENIQDGHFNQQLNDWNDLVDLNLLEDEKFLDYLNEVLES</sequence>
<evidence type="ECO:0000313" key="4">
    <source>
        <dbReference type="Proteomes" id="UP000580250"/>
    </source>
</evidence>
<keyword evidence="2" id="KW-0732">Signal</keyword>
<dbReference type="EMBL" id="CAJEWN010002018">
    <property type="protein sequence ID" value="CAD2201482.1"/>
    <property type="molecule type" value="Genomic_DNA"/>
</dbReference>
<proteinExistence type="predicted"/>
<comment type="caution">
    <text evidence="3">The sequence shown here is derived from an EMBL/GenBank/DDBJ whole genome shotgun (WGS) entry which is preliminary data.</text>
</comment>
<gene>
    <name evidence="3" type="ORF">MENT_LOCUS55038</name>
</gene>
<dbReference type="Proteomes" id="UP000580250">
    <property type="component" value="Unassembled WGS sequence"/>
</dbReference>
<reference evidence="3 4" key="1">
    <citation type="submission" date="2020-08" db="EMBL/GenBank/DDBJ databases">
        <authorList>
            <person name="Koutsovoulos G."/>
            <person name="Danchin GJ E."/>
        </authorList>
    </citation>
    <scope>NUCLEOTIDE SEQUENCE [LARGE SCALE GENOMIC DNA]</scope>
</reference>
<evidence type="ECO:0000313" key="3">
    <source>
        <dbReference type="EMBL" id="CAD2201482.1"/>
    </source>
</evidence>
<feature type="region of interest" description="Disordered" evidence="1">
    <location>
        <begin position="62"/>
        <end position="140"/>
    </location>
</feature>